<feature type="domain" description="DUF7791" evidence="3">
    <location>
        <begin position="443"/>
        <end position="588"/>
    </location>
</feature>
<organism evidence="4 5">
    <name type="scientific">Thyridium curvatum</name>
    <dbReference type="NCBI Taxonomy" id="1093900"/>
    <lineage>
        <taxon>Eukaryota</taxon>
        <taxon>Fungi</taxon>
        <taxon>Dikarya</taxon>
        <taxon>Ascomycota</taxon>
        <taxon>Pezizomycotina</taxon>
        <taxon>Sordariomycetes</taxon>
        <taxon>Sordariomycetidae</taxon>
        <taxon>Thyridiales</taxon>
        <taxon>Thyridiaceae</taxon>
        <taxon>Thyridium</taxon>
    </lineage>
</organism>
<evidence type="ECO:0008006" key="6">
    <source>
        <dbReference type="Google" id="ProtNLM"/>
    </source>
</evidence>
<protein>
    <recommendedName>
        <fullName evidence="6">NACHT domain-containing protein</fullName>
    </recommendedName>
</protein>
<sequence>MANQVEVLQTLTSSLREIQDRIVKNQISAQRESLGDTIKSSPDFQRLEPHEKASVLALLKRFRDSHDDEELLRYYKAVMRFITGSRASVLEEPQVLLAVTGSQIAEVDLWRGVDDTILGLLQYRVISDRRDMIADPYSSSCEWAFQYPTGHETHASLSEWLTCGSGIFLLLGNEASGKSTIMKYILRHERTRQCLKQWAGTDKLLTAPFFFWCHGTELERAEEGLLRSLLYSVLLQDTRLAPIIFPSEWTTLYSSMSSGNDSSDPGFGPWKIEGLRRAFQQLIRQDQIPLKLFFLIDGIDEYDSVSDIERFPDFIKFLSVELAASKNTKALLSSRPLEDLKQLKAEASLILHQLNHNDIELYAREALERDENYRAIRELNPERSEEVLRYIARGSDGSFLRAKLAVQIITQKLEAGGEPWETEYNLLGPASQEWYRVIWSTLDRFTKSYASQILQILLVGTDQRYGGPNFKDSMTLIDLALAVGDPNTTIEASIRPWNLGQFQIKCDQIASSFTKKWPGFINVDQTAGHKGWNAASRIQYCHRSVPEFLAQEETRRLLLDATKGLEYDFTPRIAHLKSVVQHLKVLPSPLPKEPARCLWNLATQGLLAAKQIDQSDEAKKETYTRLLSELDRTMEHHHIALQRGPDGKFLESRLQDPHGLVALRDRGLDARRVAKMHWSNFHFDPKCSHDRFWNDSFLSLTIQFGLNNYVKKALDQGSKISQRKRGRPLLSYALCPLPVAPYGLITQAMVEILLEHGGSPNQKFVNTCCEDALIWQWETFVDDNARSITGAWAESQRVADARAEVILLLIEKGADLSAEIKTARGQSLPARRVILDSLRAWASPDVYNALKESVEKAENSSRKKGGTIWRLRK</sequence>
<dbReference type="Pfam" id="PF25053">
    <property type="entry name" value="DUF7791"/>
    <property type="match status" value="1"/>
</dbReference>
<dbReference type="RefSeq" id="XP_030992784.1">
    <property type="nucleotide sequence ID" value="XM_031142733.1"/>
</dbReference>
<evidence type="ECO:0000313" key="5">
    <source>
        <dbReference type="Proteomes" id="UP000319257"/>
    </source>
</evidence>
<dbReference type="OrthoDB" id="443402at2759"/>
<evidence type="ECO:0000313" key="4">
    <source>
        <dbReference type="EMBL" id="TPX11073.1"/>
    </source>
</evidence>
<reference evidence="4 5" key="1">
    <citation type="submission" date="2019-06" db="EMBL/GenBank/DDBJ databases">
        <title>Draft genome sequence of the filamentous fungus Phialemoniopsis curvata isolated from diesel fuel.</title>
        <authorList>
            <person name="Varaljay V.A."/>
            <person name="Lyon W.J."/>
            <person name="Crouch A.L."/>
            <person name="Drake C.E."/>
            <person name="Hollomon J.M."/>
            <person name="Nadeau L.J."/>
            <person name="Nunn H.S."/>
            <person name="Stevenson B.S."/>
            <person name="Bojanowski C.L."/>
            <person name="Crookes-Goodson W.J."/>
        </authorList>
    </citation>
    <scope>NUCLEOTIDE SEQUENCE [LARGE SCALE GENOMIC DNA]</scope>
    <source>
        <strain evidence="4 5">D216</strain>
    </source>
</reference>
<evidence type="ECO:0000256" key="1">
    <source>
        <dbReference type="ARBA" id="ARBA00022737"/>
    </source>
</evidence>
<dbReference type="InterPro" id="IPR027417">
    <property type="entry name" value="P-loop_NTPase"/>
</dbReference>
<dbReference type="AlphaFoldDB" id="A0A507ATK7"/>
<proteinExistence type="predicted"/>
<dbReference type="SUPFAM" id="SSF52540">
    <property type="entry name" value="P-loop containing nucleoside triphosphate hydrolases"/>
    <property type="match status" value="1"/>
</dbReference>
<dbReference type="InParanoid" id="A0A507ATK7"/>
<dbReference type="Gene3D" id="3.40.50.300">
    <property type="entry name" value="P-loop containing nucleotide triphosphate hydrolases"/>
    <property type="match status" value="1"/>
</dbReference>
<gene>
    <name evidence="4" type="ORF">E0L32_007934</name>
</gene>
<comment type="caution">
    <text evidence="4">The sequence shown here is derived from an EMBL/GenBank/DDBJ whole genome shotgun (WGS) entry which is preliminary data.</text>
</comment>
<dbReference type="Proteomes" id="UP000319257">
    <property type="component" value="Unassembled WGS sequence"/>
</dbReference>
<dbReference type="InterPro" id="IPR056884">
    <property type="entry name" value="NPHP3-like_N"/>
</dbReference>
<feature type="domain" description="Nephrocystin 3-like N-terminal" evidence="2">
    <location>
        <begin position="154"/>
        <end position="335"/>
    </location>
</feature>
<evidence type="ECO:0000259" key="3">
    <source>
        <dbReference type="Pfam" id="PF25053"/>
    </source>
</evidence>
<name>A0A507ATK7_9PEZI</name>
<keyword evidence="1" id="KW-0677">Repeat</keyword>
<evidence type="ECO:0000259" key="2">
    <source>
        <dbReference type="Pfam" id="PF24883"/>
    </source>
</evidence>
<keyword evidence="5" id="KW-1185">Reference proteome</keyword>
<dbReference type="PANTHER" id="PTHR10039">
    <property type="entry name" value="AMELOGENIN"/>
    <property type="match status" value="1"/>
</dbReference>
<accession>A0A507ATK7</accession>
<dbReference type="Pfam" id="PF24883">
    <property type="entry name" value="NPHP3_N"/>
    <property type="match status" value="1"/>
</dbReference>
<dbReference type="InterPro" id="IPR056693">
    <property type="entry name" value="DUF7791"/>
</dbReference>
<dbReference type="GeneID" id="41975381"/>
<dbReference type="PANTHER" id="PTHR10039:SF5">
    <property type="entry name" value="NACHT DOMAIN-CONTAINING PROTEIN"/>
    <property type="match status" value="1"/>
</dbReference>
<dbReference type="EMBL" id="SKBQ01000050">
    <property type="protein sequence ID" value="TPX11073.1"/>
    <property type="molecule type" value="Genomic_DNA"/>
</dbReference>